<evidence type="ECO:0000256" key="6">
    <source>
        <dbReference type="ARBA" id="ARBA00023136"/>
    </source>
</evidence>
<dbReference type="EnsemblMetazoa" id="SMAR015152-RA">
    <property type="protein sequence ID" value="SMAR015152-PA"/>
    <property type="gene ID" value="SMAR015152"/>
</dbReference>
<dbReference type="GO" id="GO:0015293">
    <property type="term" value="F:symporter activity"/>
    <property type="evidence" value="ECO:0007669"/>
    <property type="project" value="UniProtKB-KW"/>
</dbReference>
<feature type="transmembrane region" description="Helical" evidence="7">
    <location>
        <begin position="260"/>
        <end position="284"/>
    </location>
</feature>
<accession>T1JMS2</accession>
<comment type="similarity">
    <text evidence="2">Belongs to the bile acid:sodium symporter (BASS) (TC 2.A.28) family.</text>
</comment>
<dbReference type="eggNOG" id="KOG2718">
    <property type="taxonomic scope" value="Eukaryota"/>
</dbReference>
<dbReference type="AlphaFoldDB" id="T1JMS2"/>
<evidence type="ECO:0000256" key="1">
    <source>
        <dbReference type="ARBA" id="ARBA00004141"/>
    </source>
</evidence>
<feature type="signal peptide" evidence="8">
    <location>
        <begin position="1"/>
        <end position="17"/>
    </location>
</feature>
<dbReference type="Proteomes" id="UP000014500">
    <property type="component" value="Unassembled WGS sequence"/>
</dbReference>
<feature type="transmembrane region" description="Helical" evidence="7">
    <location>
        <begin position="296"/>
        <end position="315"/>
    </location>
</feature>
<keyword evidence="8" id="KW-0732">Signal</keyword>
<dbReference type="Gene3D" id="1.20.1530.20">
    <property type="match status" value="1"/>
</dbReference>
<evidence type="ECO:0000256" key="2">
    <source>
        <dbReference type="ARBA" id="ARBA00006528"/>
    </source>
</evidence>
<keyword evidence="4" id="KW-0769">Symport</keyword>
<dbReference type="InterPro" id="IPR038770">
    <property type="entry name" value="Na+/solute_symporter_sf"/>
</dbReference>
<evidence type="ECO:0000256" key="4">
    <source>
        <dbReference type="ARBA" id="ARBA00022847"/>
    </source>
</evidence>
<dbReference type="HOGENOM" id="CLU_032687_0_0_1"/>
<feature type="transmembrane region" description="Helical" evidence="7">
    <location>
        <begin position="387"/>
        <end position="408"/>
    </location>
</feature>
<evidence type="ECO:0000313" key="10">
    <source>
        <dbReference type="Proteomes" id="UP000014500"/>
    </source>
</evidence>
<feature type="transmembrane region" description="Helical" evidence="7">
    <location>
        <begin position="135"/>
        <end position="159"/>
    </location>
</feature>
<dbReference type="EMBL" id="JH432004">
    <property type="status" value="NOT_ANNOTATED_CDS"/>
    <property type="molecule type" value="Genomic_DNA"/>
</dbReference>
<sequence>MIIHWIYFLLCILGTHAAKLHVYETKIGPIIEGEGGFINISLEDDDDDNPWHGARMEIISLTPTQVSVENETFFISEEDITSSRNISIKIHALVFGHGKILIEVFGVTNNTNNTHHLDAFVKVRITRRERIIDNIFLAGIFIFMTINNINMGCVMDMAIVKEVFRKPIGPIIGFCSQFLFMPLASYGFSIAFFDSTINRLGLFTLGCSPGGTGSNFWTLILGGDLNLSVVMTFTSTVLALGMMPLWLFTLGRSFFDDIHIPYFNLFTTLLSLILPVGVGILIRYFKPKWAKLAEKIVRPTTIIILIFFLTIGIYSNLFLLRLFNWQIVMAGVCVAWGGYIFGALAAWFLCMERNQIIAISIETAFQNPAIAFLVLKLSLPAPDADLASVSLVAQLFVTAIPLWIAYIVMCMHERMNASPDEKKKIKLTEEGEEMDDKKSADLWISIPVRDDDEQVDMIKSFRDGEEDVVWQR</sequence>
<feature type="transmembrane region" description="Helical" evidence="7">
    <location>
        <begin position="171"/>
        <end position="193"/>
    </location>
</feature>
<keyword evidence="3 7" id="KW-0812">Transmembrane</keyword>
<dbReference type="PANTHER" id="PTHR10361">
    <property type="entry name" value="SODIUM-BILE ACID COTRANSPORTER"/>
    <property type="match status" value="1"/>
</dbReference>
<name>T1JMS2_STRMM</name>
<dbReference type="Pfam" id="PF01758">
    <property type="entry name" value="SBF"/>
    <property type="match status" value="1"/>
</dbReference>
<dbReference type="OMA" id="MHERMNA"/>
<organism evidence="9 10">
    <name type="scientific">Strigamia maritima</name>
    <name type="common">European centipede</name>
    <name type="synonym">Geophilus maritimus</name>
    <dbReference type="NCBI Taxonomy" id="126957"/>
    <lineage>
        <taxon>Eukaryota</taxon>
        <taxon>Metazoa</taxon>
        <taxon>Ecdysozoa</taxon>
        <taxon>Arthropoda</taxon>
        <taxon>Myriapoda</taxon>
        <taxon>Chilopoda</taxon>
        <taxon>Pleurostigmophora</taxon>
        <taxon>Geophilomorpha</taxon>
        <taxon>Linotaeniidae</taxon>
        <taxon>Strigamia</taxon>
    </lineage>
</organism>
<dbReference type="GO" id="GO:0016020">
    <property type="term" value="C:membrane"/>
    <property type="evidence" value="ECO:0007669"/>
    <property type="project" value="UniProtKB-SubCell"/>
</dbReference>
<feature type="transmembrane region" description="Helical" evidence="7">
    <location>
        <begin position="227"/>
        <end position="248"/>
    </location>
</feature>
<feature type="transmembrane region" description="Helical" evidence="7">
    <location>
        <begin position="356"/>
        <end position="375"/>
    </location>
</feature>
<dbReference type="PhylomeDB" id="T1JMS2"/>
<keyword evidence="6 7" id="KW-0472">Membrane</keyword>
<comment type="subcellular location">
    <subcellularLocation>
        <location evidence="1">Membrane</location>
        <topology evidence="1">Multi-pass membrane protein</topology>
    </subcellularLocation>
</comment>
<protein>
    <submittedName>
        <fullName evidence="9">Uncharacterized protein</fullName>
    </submittedName>
</protein>
<keyword evidence="5 7" id="KW-1133">Transmembrane helix</keyword>
<dbReference type="InterPro" id="IPR002657">
    <property type="entry name" value="BilAc:Na_symport/Acr3"/>
</dbReference>
<feature type="transmembrane region" description="Helical" evidence="7">
    <location>
        <begin position="327"/>
        <end position="349"/>
    </location>
</feature>
<dbReference type="PANTHER" id="PTHR10361:SF28">
    <property type="entry name" value="P3 PROTEIN-RELATED"/>
    <property type="match status" value="1"/>
</dbReference>
<reference evidence="10" key="1">
    <citation type="submission" date="2011-05" db="EMBL/GenBank/DDBJ databases">
        <authorList>
            <person name="Richards S.R."/>
            <person name="Qu J."/>
            <person name="Jiang H."/>
            <person name="Jhangiani S.N."/>
            <person name="Agravi P."/>
            <person name="Goodspeed R."/>
            <person name="Gross S."/>
            <person name="Mandapat C."/>
            <person name="Jackson L."/>
            <person name="Mathew T."/>
            <person name="Pu L."/>
            <person name="Thornton R."/>
            <person name="Saada N."/>
            <person name="Wilczek-Boney K.B."/>
            <person name="Lee S."/>
            <person name="Kovar C."/>
            <person name="Wu Y."/>
            <person name="Scherer S.E."/>
            <person name="Worley K.C."/>
            <person name="Muzny D.M."/>
            <person name="Gibbs R."/>
        </authorList>
    </citation>
    <scope>NUCLEOTIDE SEQUENCE</scope>
    <source>
        <strain evidence="10">Brora</strain>
    </source>
</reference>
<evidence type="ECO:0000256" key="5">
    <source>
        <dbReference type="ARBA" id="ARBA00022989"/>
    </source>
</evidence>
<evidence type="ECO:0000256" key="3">
    <source>
        <dbReference type="ARBA" id="ARBA00022692"/>
    </source>
</evidence>
<evidence type="ECO:0000313" key="9">
    <source>
        <dbReference type="EnsemblMetazoa" id="SMAR015152-PA"/>
    </source>
</evidence>
<dbReference type="STRING" id="126957.T1JMS2"/>
<proteinExistence type="inferred from homology"/>
<feature type="chain" id="PRO_5004590593" evidence="8">
    <location>
        <begin position="18"/>
        <end position="472"/>
    </location>
</feature>
<evidence type="ECO:0000256" key="7">
    <source>
        <dbReference type="SAM" id="Phobius"/>
    </source>
</evidence>
<evidence type="ECO:0000256" key="8">
    <source>
        <dbReference type="SAM" id="SignalP"/>
    </source>
</evidence>
<reference evidence="9" key="2">
    <citation type="submission" date="2015-02" db="UniProtKB">
        <authorList>
            <consortium name="EnsemblMetazoa"/>
        </authorList>
    </citation>
    <scope>IDENTIFICATION</scope>
</reference>
<keyword evidence="10" id="KW-1185">Reference proteome</keyword>
<feature type="transmembrane region" description="Helical" evidence="7">
    <location>
        <begin position="199"/>
        <end position="220"/>
    </location>
</feature>
<dbReference type="InterPro" id="IPR004710">
    <property type="entry name" value="Bilac:Na_transpt"/>
</dbReference>
<keyword evidence="4" id="KW-0813">Transport</keyword>